<feature type="transmembrane region" description="Helical" evidence="11">
    <location>
        <begin position="795"/>
        <end position="820"/>
    </location>
</feature>
<evidence type="ECO:0000256" key="4">
    <source>
        <dbReference type="ARBA" id="ARBA00022553"/>
    </source>
</evidence>
<feature type="transmembrane region" description="Helical" evidence="11">
    <location>
        <begin position="120"/>
        <end position="138"/>
    </location>
</feature>
<evidence type="ECO:0000256" key="8">
    <source>
        <dbReference type="ARBA" id="ARBA00023180"/>
    </source>
</evidence>
<dbReference type="PROSITE" id="PS00421">
    <property type="entry name" value="TM4_1"/>
    <property type="match status" value="2"/>
</dbReference>
<dbReference type="Pfam" id="PF14936">
    <property type="entry name" value="p53-inducible11"/>
    <property type="match status" value="1"/>
</dbReference>
<dbReference type="InterPro" id="IPR018503">
    <property type="entry name" value="Tetraspanin_CS"/>
</dbReference>
<feature type="transmembrane region" description="Helical" evidence="11">
    <location>
        <begin position="832"/>
        <end position="855"/>
    </location>
</feature>
<dbReference type="Gene3D" id="1.10.1450.10">
    <property type="entry name" value="Tetraspanin"/>
    <property type="match status" value="2"/>
</dbReference>
<dbReference type="InterPro" id="IPR028266">
    <property type="entry name" value="TP53I11"/>
</dbReference>
<keyword evidence="6 11" id="KW-1133">Transmembrane helix</keyword>
<feature type="region of interest" description="Disordered" evidence="10">
    <location>
        <begin position="221"/>
        <end position="263"/>
    </location>
</feature>
<keyword evidence="5 11" id="KW-0812">Transmembrane</keyword>
<keyword evidence="8" id="KW-0325">Glycoprotein</keyword>
<evidence type="ECO:0000256" key="5">
    <source>
        <dbReference type="ARBA" id="ARBA00022692"/>
    </source>
</evidence>
<evidence type="ECO:0000256" key="7">
    <source>
        <dbReference type="ARBA" id="ARBA00023136"/>
    </source>
</evidence>
<dbReference type="InterPro" id="IPR018499">
    <property type="entry name" value="Tetraspanin/Peripherin"/>
</dbReference>
<evidence type="ECO:0000256" key="3">
    <source>
        <dbReference type="ARBA" id="ARBA00019449"/>
    </source>
</evidence>
<dbReference type="GO" id="GO:0016020">
    <property type="term" value="C:membrane"/>
    <property type="evidence" value="ECO:0007669"/>
    <property type="project" value="UniProtKB-SubCell"/>
</dbReference>
<accession>A0A6A4TCT7</accession>
<dbReference type="CDD" id="cd03156">
    <property type="entry name" value="uroplakin_I_like_LEL"/>
    <property type="match status" value="1"/>
</dbReference>
<evidence type="ECO:0000256" key="10">
    <source>
        <dbReference type="SAM" id="MobiDB-lite"/>
    </source>
</evidence>
<organism evidence="12 13">
    <name type="scientific">Scophthalmus maximus</name>
    <name type="common">Turbot</name>
    <name type="synonym">Psetta maxima</name>
    <dbReference type="NCBI Taxonomy" id="52904"/>
    <lineage>
        <taxon>Eukaryota</taxon>
        <taxon>Metazoa</taxon>
        <taxon>Chordata</taxon>
        <taxon>Craniata</taxon>
        <taxon>Vertebrata</taxon>
        <taxon>Euteleostomi</taxon>
        <taxon>Actinopterygii</taxon>
        <taxon>Neopterygii</taxon>
        <taxon>Teleostei</taxon>
        <taxon>Neoteleostei</taxon>
        <taxon>Acanthomorphata</taxon>
        <taxon>Carangaria</taxon>
        <taxon>Pleuronectiformes</taxon>
        <taxon>Pleuronectoidei</taxon>
        <taxon>Scophthalmidae</taxon>
        <taxon>Scophthalmus</taxon>
    </lineage>
</organism>
<dbReference type="Proteomes" id="UP000438429">
    <property type="component" value="Unassembled WGS sequence"/>
</dbReference>
<dbReference type="PANTHER" id="PTHR31584">
    <property type="entry name" value="TUMOR PROTEIN P53-INDUCIBLE PROTEIN 11"/>
    <property type="match status" value="1"/>
</dbReference>
<keyword evidence="7 11" id="KW-0472">Membrane</keyword>
<evidence type="ECO:0000256" key="1">
    <source>
        <dbReference type="ARBA" id="ARBA00004141"/>
    </source>
</evidence>
<dbReference type="PRINTS" id="PR00259">
    <property type="entry name" value="TMFOUR"/>
</dbReference>
<feature type="transmembrane region" description="Helical" evidence="11">
    <location>
        <begin position="401"/>
        <end position="423"/>
    </location>
</feature>
<name>A0A6A4TCT7_SCOMX</name>
<comment type="caution">
    <text evidence="12">The sequence shown here is derived from an EMBL/GenBank/DDBJ whole genome shotgun (WGS) entry which is preliminary data.</text>
</comment>
<dbReference type="EMBL" id="VEVO01000006">
    <property type="protein sequence ID" value="KAF0040711.1"/>
    <property type="molecule type" value="Genomic_DNA"/>
</dbReference>
<keyword evidence="4" id="KW-0597">Phosphoprotein</keyword>
<evidence type="ECO:0000313" key="12">
    <source>
        <dbReference type="EMBL" id="KAF0040711.1"/>
    </source>
</evidence>
<dbReference type="InterPro" id="IPR008952">
    <property type="entry name" value="Tetraspanin_EC2_sf"/>
</dbReference>
<feature type="transmembrane region" description="Helical" evidence="11">
    <location>
        <begin position="867"/>
        <end position="892"/>
    </location>
</feature>
<feature type="transmembrane region" description="Helical" evidence="11">
    <location>
        <begin position="1020"/>
        <end position="1042"/>
    </location>
</feature>
<comment type="subcellular location">
    <subcellularLocation>
        <location evidence="1">Membrane</location>
        <topology evidence="1">Multi-pass membrane protein</topology>
    </subcellularLocation>
</comment>
<evidence type="ECO:0000256" key="6">
    <source>
        <dbReference type="ARBA" id="ARBA00022989"/>
    </source>
</evidence>
<comment type="similarity">
    <text evidence="2">Belongs to the tetraspanin (TM4SF) family.</text>
</comment>
<feature type="transmembrane region" description="Helical" evidence="11">
    <location>
        <begin position="169"/>
        <end position="188"/>
    </location>
</feature>
<feature type="transmembrane region" description="Helical" evidence="11">
    <location>
        <begin position="79"/>
        <end position="100"/>
    </location>
</feature>
<dbReference type="AlphaFoldDB" id="A0A6A4TCT7"/>
<feature type="transmembrane region" description="Helical" evidence="11">
    <location>
        <begin position="989"/>
        <end position="1014"/>
    </location>
</feature>
<dbReference type="Pfam" id="PF00335">
    <property type="entry name" value="Tetraspanin"/>
    <property type="match status" value="2"/>
</dbReference>
<evidence type="ECO:0000256" key="9">
    <source>
        <dbReference type="ARBA" id="ARBA00032100"/>
    </source>
</evidence>
<reference evidence="12 13" key="1">
    <citation type="submission" date="2019-06" db="EMBL/GenBank/DDBJ databases">
        <title>Draft genomes of female and male turbot (Scophthalmus maximus).</title>
        <authorList>
            <person name="Xu H."/>
            <person name="Xu X.-W."/>
            <person name="Shao C."/>
            <person name="Chen S."/>
        </authorList>
    </citation>
    <scope>NUCLEOTIDE SEQUENCE [LARGE SCALE GENOMIC DNA]</scope>
    <source>
        <strain evidence="12">Ysfricsl-2016a</strain>
        <tissue evidence="12">Blood</tissue>
    </source>
</reference>
<dbReference type="FunFam" id="1.10.1450.10:FF:000012">
    <property type="entry name" value="Tetraspanin"/>
    <property type="match status" value="1"/>
</dbReference>
<proteinExistence type="inferred from homology"/>
<protein>
    <recommendedName>
        <fullName evidence="3">Tumor protein p53-inducible protein 11</fullName>
    </recommendedName>
    <alternativeName>
        <fullName evidence="9">p53-induced gene 11 protein</fullName>
    </alternativeName>
</protein>
<dbReference type="CDD" id="cd03160">
    <property type="entry name" value="CD37_CD82_like_LEL"/>
    <property type="match status" value="1"/>
</dbReference>
<sequence length="1101" mass="122638">MFRSARRLCPQKNSVCTMVSKPHPPLMKKHSQTDLISRLKSRKILGVGGEDDDGEVHRSKISQMLGNEMKFAVREPIGLRVWILVSAVGFTVMALMALVFPNQLYEVVFEEELSSTSISIRLYGGALLSLALIMWNVLYTAEKIIIQWTLLSEACYFAVQFLVTSITLIEIGILPNAAVLLLLSRVLFLCERVKHTAPTAAARWGCGHTHTHTRRVALERTVESHRGQQQQQQQQHRSRSSRRTSVPAVSAASGGTFPSPAGWQSPNVQLYDCVREFLDDSSPSGRESDVCSADEPRRCAADVTSSRVRSERSAAMGKGCITVTKYFLFLFNLLFFIFGALIMGFGLWVLFDNQSFIAVLQESSDTVKVASYILIGVGSLSMAMGFFGCIGAIYEIRCLLGLYFTCLLLILIAQVTAGVLIYFQREPLKYEMSNIIKGMIINYTGENRTTEHTWDFIQRTMMCCGWTGPGNWSENHLIKNSTKNLYPCSCRNGDLAGTDIQEVGLCEHTSAQLPVHETGCITSVEKWLLDNCGIILGMCVGVAVVEFDKGKLSSPCGLFGPRRVKTSEMTLAQLPRKNTGATSLADAQQSAYTAKVLGTSTSTILSVRNIKNSENSPQINKEKNDEAAADGVALISTSWSQSHEETELKITGKTLLDLPSIIKKTVAGVPERLCRDMRINSLMKKRKAAELEELHTRYNQCVLRMGEGVWLPLSVGLFVLVNRMSAGNMALGRYKPELTFTFCDESFKKIMTATTTMSQSHNHIYINNHIRHKGQGEASARGTTMEGDCLSCIKYLMFVFNFLIFLGGSFLLGVGVWVLVDPTGFREIVAANPLLFTGVYIILGMGGMLFLLGFLGCCGAIRENKCLLLFFFMLILLIFLAELAAAILAFIFREHLTREYFTKELKRHYQGYNNTDVFTSTWNAIMTTFDCCGVNSPEDFKDSLFKLINHNHMVPEACCQRASQTGGLAYISQEHCLSGNMMLRNNKGCYSAVVDYFELYIYVAGALAIVVLTIEVQRFFIIVKSLHILLYLCLSSIVDVPFQKFSIKLKIFDIRNTMVVSSSANMSALWSGHSLFTPSGYVLFTDHRVDFSLYFAESQKL</sequence>
<feature type="transmembrane region" description="Helical" evidence="11">
    <location>
        <begin position="371"/>
        <end position="394"/>
    </location>
</feature>
<evidence type="ECO:0000256" key="2">
    <source>
        <dbReference type="ARBA" id="ARBA00006840"/>
    </source>
</evidence>
<dbReference type="PANTHER" id="PTHR31584:SF1">
    <property type="entry name" value="TUMOR PROTEIN P53-INDUCIBLE PROTEIN 11"/>
    <property type="match status" value="1"/>
</dbReference>
<gene>
    <name evidence="12" type="ORF">F2P81_006609</name>
</gene>
<feature type="transmembrane region" description="Helical" evidence="11">
    <location>
        <begin position="145"/>
        <end position="163"/>
    </location>
</feature>
<feature type="transmembrane region" description="Helical" evidence="11">
    <location>
        <begin position="326"/>
        <end position="351"/>
    </location>
</feature>
<evidence type="ECO:0000256" key="11">
    <source>
        <dbReference type="SAM" id="Phobius"/>
    </source>
</evidence>
<dbReference type="SUPFAM" id="SSF48652">
    <property type="entry name" value="Tetraspanin"/>
    <property type="match status" value="2"/>
</dbReference>
<evidence type="ECO:0000313" key="13">
    <source>
        <dbReference type="Proteomes" id="UP000438429"/>
    </source>
</evidence>